<keyword evidence="2" id="KW-0812">Transmembrane</keyword>
<evidence type="ECO:0000313" key="5">
    <source>
        <dbReference type="Proteomes" id="UP000622580"/>
    </source>
</evidence>
<name>A0A941D0C6_9CAUL</name>
<keyword evidence="5" id="KW-1185">Reference proteome</keyword>
<feature type="transmembrane region" description="Helical" evidence="2">
    <location>
        <begin position="32"/>
        <end position="51"/>
    </location>
</feature>
<reference evidence="3" key="2">
    <citation type="submission" date="2021-04" db="EMBL/GenBank/DDBJ databases">
        <title>Draft genome assembly of strain Phenylobacterium sp. 20VBR1 using MiniION and Illumina platforms.</title>
        <authorList>
            <person name="Thomas F.A."/>
            <person name="Krishnan K.P."/>
            <person name="Sinha R.K."/>
        </authorList>
    </citation>
    <scope>NUCLEOTIDE SEQUENCE</scope>
    <source>
        <strain evidence="3">20VBR1</strain>
    </source>
</reference>
<dbReference type="AlphaFoldDB" id="A0A941D0C6"/>
<dbReference type="EMBL" id="CP068570">
    <property type="protein sequence ID" value="QQZ51343.1"/>
    <property type="molecule type" value="Genomic_DNA"/>
</dbReference>
<accession>A0A941D0C6</accession>
<proteinExistence type="predicted"/>
<feature type="region of interest" description="Disordered" evidence="1">
    <location>
        <begin position="1"/>
        <end position="26"/>
    </location>
</feature>
<evidence type="ECO:0000256" key="1">
    <source>
        <dbReference type="SAM" id="MobiDB-lite"/>
    </source>
</evidence>
<evidence type="ECO:0000313" key="3">
    <source>
        <dbReference type="EMBL" id="MBR7618984.1"/>
    </source>
</evidence>
<keyword evidence="2" id="KW-1133">Transmembrane helix</keyword>
<keyword evidence="2" id="KW-0472">Membrane</keyword>
<evidence type="ECO:0000313" key="4">
    <source>
        <dbReference type="EMBL" id="QQZ51343.1"/>
    </source>
</evidence>
<gene>
    <name evidence="3" type="ORF">JKL49_06240</name>
    <name evidence="4" type="ORF">JKL49_09975</name>
</gene>
<sequence>MANDPKLNPGGDGETIRSEAASGGQKTGHIRWVLGIGTVLAILGILVVALMSR</sequence>
<reference evidence="4" key="1">
    <citation type="submission" date="2021-01" db="EMBL/GenBank/DDBJ databases">
        <title>Genome sequence of Phenylobacterium sp. 20VBR1 isolated from a valley glaceir, Ny-Alesund, Svalbard.</title>
        <authorList>
            <person name="Thomas F.A."/>
            <person name="Krishnan K.P."/>
            <person name="Sinha R.K."/>
        </authorList>
    </citation>
    <scope>NUCLEOTIDE SEQUENCE</scope>
    <source>
        <strain evidence="4">20VBR1</strain>
    </source>
</reference>
<dbReference type="EMBL" id="JAGSGD010000001">
    <property type="protein sequence ID" value="MBR7618984.1"/>
    <property type="molecule type" value="Genomic_DNA"/>
</dbReference>
<dbReference type="Proteomes" id="UP000622580">
    <property type="component" value="Unassembled WGS sequence"/>
</dbReference>
<protein>
    <submittedName>
        <fullName evidence="3">Uncharacterized protein</fullName>
    </submittedName>
</protein>
<evidence type="ECO:0000256" key="2">
    <source>
        <dbReference type="SAM" id="Phobius"/>
    </source>
</evidence>
<organism evidence="3 5">
    <name type="scientific">Phenylobacterium glaciei</name>
    <dbReference type="NCBI Taxonomy" id="2803784"/>
    <lineage>
        <taxon>Bacteria</taxon>
        <taxon>Pseudomonadati</taxon>
        <taxon>Pseudomonadota</taxon>
        <taxon>Alphaproteobacteria</taxon>
        <taxon>Caulobacterales</taxon>
        <taxon>Caulobacteraceae</taxon>
        <taxon>Phenylobacterium</taxon>
    </lineage>
</organism>
<dbReference type="RefSeq" id="WP_215339053.1">
    <property type="nucleotide sequence ID" value="NZ_JAGSGD010000001.1"/>
</dbReference>